<dbReference type="SUPFAM" id="SSF52096">
    <property type="entry name" value="ClpP/crotonase"/>
    <property type="match status" value="1"/>
</dbReference>
<dbReference type="PANTHER" id="PTHR11941:SF54">
    <property type="entry name" value="ENOYL-COA HYDRATASE, MITOCHONDRIAL"/>
    <property type="match status" value="1"/>
</dbReference>
<dbReference type="OrthoDB" id="8640486at2"/>
<dbReference type="GO" id="GO:0003824">
    <property type="term" value="F:catalytic activity"/>
    <property type="evidence" value="ECO:0007669"/>
    <property type="project" value="UniProtKB-ARBA"/>
</dbReference>
<dbReference type="PANTHER" id="PTHR11941">
    <property type="entry name" value="ENOYL-COA HYDRATASE-RELATED"/>
    <property type="match status" value="1"/>
</dbReference>
<accession>A0A844TAQ5</accession>
<reference evidence="1 2" key="1">
    <citation type="submission" date="2019-12" db="EMBL/GenBank/DDBJ databases">
        <title>Draft genome sequences Bradyrhizobium cajani AMBPC1010, Bradyrhizobium pachyrhizi AMBPC1040 and Bradyrhizobium yuanmingense ALSPC3051, three plant growth promoting strains isolated from nodules of Cajanus cajan L. in Dominican Republic.</title>
        <authorList>
            <person name="Flores-Felix J.D."/>
            <person name="Araujo J."/>
            <person name="Diaz-Alcantara C."/>
            <person name="Gonzalez-Andres F."/>
            <person name="Velazquez E."/>
        </authorList>
    </citation>
    <scope>NUCLEOTIDE SEQUENCE [LARGE SCALE GENOMIC DNA]</scope>
    <source>
        <strain evidence="1 2">1010</strain>
    </source>
</reference>
<name>A0A844TAQ5_9BRAD</name>
<dbReference type="AlphaFoldDB" id="A0A844TAQ5"/>
<dbReference type="CDD" id="cd06558">
    <property type="entry name" value="crotonase-like"/>
    <property type="match status" value="1"/>
</dbReference>
<evidence type="ECO:0000313" key="2">
    <source>
        <dbReference type="Proteomes" id="UP000449969"/>
    </source>
</evidence>
<sequence length="246" mass="26046">MPKGVSYELKDGVAQIGLDDGKVNVMSTAMLGDIGAALDCAESDAEIVVLRSARPGIFSAGFDLKMFASGNAAGSLEMVRAGAELALRLMAFPHPTIGVLEGHAFPMGTFLLLACDVRLGARGPHRMGLNEVAIGIAPPSFAIELARSRLHPAWLSRTATLGEMYEPEEALTAGFLDRVVAPEAIDTTLEGTIAALRAMHKPSHAIAKKRLRQPAVDAMRLAIDRELTMAAYEASNRARTALAMPG</sequence>
<dbReference type="Gene3D" id="3.90.226.10">
    <property type="entry name" value="2-enoyl-CoA Hydratase, Chain A, domain 1"/>
    <property type="match status" value="1"/>
</dbReference>
<dbReference type="NCBIfam" id="NF004858">
    <property type="entry name" value="PRK06213.1"/>
    <property type="match status" value="1"/>
</dbReference>
<dbReference type="Pfam" id="PF00378">
    <property type="entry name" value="ECH_1"/>
    <property type="match status" value="1"/>
</dbReference>
<evidence type="ECO:0000313" key="1">
    <source>
        <dbReference type="EMBL" id="MVT72161.1"/>
    </source>
</evidence>
<dbReference type="RefSeq" id="WP_157327717.1">
    <property type="nucleotide sequence ID" value="NZ_JANADL010000064.1"/>
</dbReference>
<dbReference type="InterPro" id="IPR029045">
    <property type="entry name" value="ClpP/crotonase-like_dom_sf"/>
</dbReference>
<comment type="caution">
    <text evidence="1">The sequence shown here is derived from an EMBL/GenBank/DDBJ whole genome shotgun (WGS) entry which is preliminary data.</text>
</comment>
<protein>
    <submittedName>
        <fullName evidence="1">Crotonase/enoyl-CoA hydratase family protein</fullName>
    </submittedName>
</protein>
<organism evidence="1 2">
    <name type="scientific">Bradyrhizobium cajani</name>
    <dbReference type="NCBI Taxonomy" id="1928661"/>
    <lineage>
        <taxon>Bacteria</taxon>
        <taxon>Pseudomonadati</taxon>
        <taxon>Pseudomonadota</taxon>
        <taxon>Alphaproteobacteria</taxon>
        <taxon>Hyphomicrobiales</taxon>
        <taxon>Nitrobacteraceae</taxon>
        <taxon>Bradyrhizobium</taxon>
    </lineage>
</organism>
<gene>
    <name evidence="1" type="ORF">GPL20_03385</name>
</gene>
<dbReference type="EMBL" id="WQNE01000002">
    <property type="protein sequence ID" value="MVT72161.1"/>
    <property type="molecule type" value="Genomic_DNA"/>
</dbReference>
<dbReference type="GO" id="GO:0006635">
    <property type="term" value="P:fatty acid beta-oxidation"/>
    <property type="evidence" value="ECO:0007669"/>
    <property type="project" value="TreeGrafter"/>
</dbReference>
<dbReference type="InterPro" id="IPR001753">
    <property type="entry name" value="Enoyl-CoA_hydra/iso"/>
</dbReference>
<dbReference type="Proteomes" id="UP000449969">
    <property type="component" value="Unassembled WGS sequence"/>
</dbReference>
<proteinExistence type="predicted"/>
<keyword evidence="2" id="KW-1185">Reference proteome</keyword>